<comment type="caution">
    <text evidence="12">The sequence shown here is derived from an EMBL/GenBank/DDBJ whole genome shotgun (WGS) entry which is preliminary data.</text>
</comment>
<sequence length="144" mass="16213">MKNLFIAFCILFSTSVFAQQEWGDVQKNKVTLMEIAPIWPGCEKGSAAERDNCFNNKLATHIAQNFKYPPEAYKKNEQGRVIVEFIINEQGLVEVKNVTGGTKELQEEAKRNIMAIPKMAKPGMMGGKPRPIKFTVPFTFKTGK</sequence>
<dbReference type="InterPro" id="IPR006260">
    <property type="entry name" value="TonB/TolA_C"/>
</dbReference>
<dbReference type="Proteomes" id="UP000070138">
    <property type="component" value="Unassembled WGS sequence"/>
</dbReference>
<dbReference type="STRING" id="1548749.LS48_08230"/>
<evidence type="ECO:0000256" key="10">
    <source>
        <dbReference type="SAM" id="SignalP"/>
    </source>
</evidence>
<evidence type="ECO:0000256" key="7">
    <source>
        <dbReference type="ARBA" id="ARBA00022927"/>
    </source>
</evidence>
<dbReference type="NCBIfam" id="TIGR01352">
    <property type="entry name" value="tonB_Cterm"/>
    <property type="match status" value="1"/>
</dbReference>
<comment type="similarity">
    <text evidence="2">Belongs to the TonB family.</text>
</comment>
<dbReference type="Pfam" id="PF03544">
    <property type="entry name" value="TonB_C"/>
    <property type="match status" value="1"/>
</dbReference>
<evidence type="ECO:0000313" key="13">
    <source>
        <dbReference type="Proteomes" id="UP000070138"/>
    </source>
</evidence>
<protein>
    <submittedName>
        <fullName evidence="12">Energy transducer TonB</fullName>
    </submittedName>
</protein>
<dbReference type="PROSITE" id="PS52015">
    <property type="entry name" value="TONB_CTD"/>
    <property type="match status" value="1"/>
</dbReference>
<feature type="chain" id="PRO_5007479707" evidence="10">
    <location>
        <begin position="19"/>
        <end position="144"/>
    </location>
</feature>
<evidence type="ECO:0000256" key="2">
    <source>
        <dbReference type="ARBA" id="ARBA00006555"/>
    </source>
</evidence>
<keyword evidence="13" id="KW-1185">Reference proteome</keyword>
<evidence type="ECO:0000259" key="11">
    <source>
        <dbReference type="PROSITE" id="PS52015"/>
    </source>
</evidence>
<keyword evidence="8" id="KW-1133">Transmembrane helix</keyword>
<evidence type="ECO:0000256" key="5">
    <source>
        <dbReference type="ARBA" id="ARBA00022519"/>
    </source>
</evidence>
<keyword evidence="5" id="KW-0997">Cell inner membrane</keyword>
<keyword evidence="7" id="KW-0653">Protein transport</keyword>
<proteinExistence type="inferred from homology"/>
<dbReference type="RefSeq" id="WP_062621858.1">
    <property type="nucleotide sequence ID" value="NZ_JRWG01000004.1"/>
</dbReference>
<evidence type="ECO:0000256" key="9">
    <source>
        <dbReference type="ARBA" id="ARBA00023136"/>
    </source>
</evidence>
<dbReference type="Gene3D" id="3.30.1150.10">
    <property type="match status" value="1"/>
</dbReference>
<gene>
    <name evidence="12" type="ORF">LS48_08230</name>
</gene>
<dbReference type="InterPro" id="IPR037682">
    <property type="entry name" value="TonB_C"/>
</dbReference>
<keyword evidence="6" id="KW-0812">Transmembrane</keyword>
<evidence type="ECO:0000256" key="8">
    <source>
        <dbReference type="ARBA" id="ARBA00022989"/>
    </source>
</evidence>
<evidence type="ECO:0000256" key="4">
    <source>
        <dbReference type="ARBA" id="ARBA00022475"/>
    </source>
</evidence>
<dbReference type="GO" id="GO:0098797">
    <property type="term" value="C:plasma membrane protein complex"/>
    <property type="evidence" value="ECO:0007669"/>
    <property type="project" value="TreeGrafter"/>
</dbReference>
<dbReference type="SUPFAM" id="SSF74653">
    <property type="entry name" value="TolA/TonB C-terminal domain"/>
    <property type="match status" value="1"/>
</dbReference>
<keyword evidence="9" id="KW-0472">Membrane</keyword>
<dbReference type="InterPro" id="IPR051045">
    <property type="entry name" value="TonB-dependent_transducer"/>
</dbReference>
<accession>A0A137RHT6</accession>
<feature type="signal peptide" evidence="10">
    <location>
        <begin position="1"/>
        <end position="18"/>
    </location>
</feature>
<dbReference type="AlphaFoldDB" id="A0A137RHT6"/>
<dbReference type="OrthoDB" id="1522859at2"/>
<name>A0A137RHT6_9FLAO</name>
<dbReference type="GO" id="GO:0031992">
    <property type="term" value="F:energy transducer activity"/>
    <property type="evidence" value="ECO:0007669"/>
    <property type="project" value="TreeGrafter"/>
</dbReference>
<dbReference type="GO" id="GO:0015031">
    <property type="term" value="P:protein transport"/>
    <property type="evidence" value="ECO:0007669"/>
    <property type="project" value="UniProtKB-KW"/>
</dbReference>
<reference evidence="13" key="1">
    <citation type="submission" date="2014-10" db="EMBL/GenBank/DDBJ databases">
        <title>Genome sequencing of Vitellibacter sp. D-24.</title>
        <authorList>
            <person name="Thevarajoo S."/>
            <person name="Selvaratnam C."/>
            <person name="Goh K.M."/>
            <person name="Chong C.S."/>
        </authorList>
    </citation>
    <scope>NUCLEOTIDE SEQUENCE [LARGE SCALE GENOMIC DNA]</scope>
    <source>
        <strain evidence="13">D-24</strain>
    </source>
</reference>
<feature type="domain" description="TonB C-terminal" evidence="11">
    <location>
        <begin position="53"/>
        <end position="144"/>
    </location>
</feature>
<keyword evidence="3" id="KW-0813">Transport</keyword>
<keyword evidence="4" id="KW-1003">Cell membrane</keyword>
<dbReference type="PANTHER" id="PTHR33446:SF2">
    <property type="entry name" value="PROTEIN TONB"/>
    <property type="match status" value="1"/>
</dbReference>
<keyword evidence="10" id="KW-0732">Signal</keyword>
<dbReference type="PANTHER" id="PTHR33446">
    <property type="entry name" value="PROTEIN TONB-RELATED"/>
    <property type="match status" value="1"/>
</dbReference>
<dbReference type="EMBL" id="JRWG01000004">
    <property type="protein sequence ID" value="KXN99052.1"/>
    <property type="molecule type" value="Genomic_DNA"/>
</dbReference>
<comment type="subcellular location">
    <subcellularLocation>
        <location evidence="1">Cell inner membrane</location>
        <topology evidence="1">Single-pass membrane protein</topology>
        <orientation evidence="1">Periplasmic side</orientation>
    </subcellularLocation>
</comment>
<dbReference type="GO" id="GO:0055085">
    <property type="term" value="P:transmembrane transport"/>
    <property type="evidence" value="ECO:0007669"/>
    <property type="project" value="InterPro"/>
</dbReference>
<evidence type="ECO:0000256" key="1">
    <source>
        <dbReference type="ARBA" id="ARBA00004383"/>
    </source>
</evidence>
<evidence type="ECO:0000313" key="12">
    <source>
        <dbReference type="EMBL" id="KXN99052.1"/>
    </source>
</evidence>
<organism evidence="12 13">
    <name type="scientific">Aequorivita aquimaris</name>
    <dbReference type="NCBI Taxonomy" id="1548749"/>
    <lineage>
        <taxon>Bacteria</taxon>
        <taxon>Pseudomonadati</taxon>
        <taxon>Bacteroidota</taxon>
        <taxon>Flavobacteriia</taxon>
        <taxon>Flavobacteriales</taxon>
        <taxon>Flavobacteriaceae</taxon>
        <taxon>Aequorivita</taxon>
    </lineage>
</organism>
<evidence type="ECO:0000256" key="6">
    <source>
        <dbReference type="ARBA" id="ARBA00022692"/>
    </source>
</evidence>
<evidence type="ECO:0000256" key="3">
    <source>
        <dbReference type="ARBA" id="ARBA00022448"/>
    </source>
</evidence>
<reference evidence="12 13" key="2">
    <citation type="journal article" date="2016" name="Int. J. Syst. Evol. Microbiol.">
        <title>Vitellibacter aquimaris sp. nov., a marine bacterium isolated from seawater.</title>
        <authorList>
            <person name="Thevarajoo S."/>
            <person name="Selvaratnam C."/>
            <person name="Goh K.M."/>
            <person name="Hong K.W."/>
            <person name="Chan X.Y."/>
            <person name="Chan K.G."/>
            <person name="Chong C.S."/>
        </authorList>
    </citation>
    <scope>NUCLEOTIDE SEQUENCE [LARGE SCALE GENOMIC DNA]</scope>
    <source>
        <strain evidence="12 13">D-24</strain>
    </source>
</reference>